<dbReference type="EMBL" id="LT795055">
    <property type="protein sequence ID" value="SJX60948.1"/>
    <property type="molecule type" value="Genomic_DNA"/>
</dbReference>
<name>A0A2N8U8E9_9BASI</name>
<evidence type="ECO:0000313" key="3">
    <source>
        <dbReference type="Proteomes" id="UP000239563"/>
    </source>
</evidence>
<proteinExistence type="predicted"/>
<keyword evidence="1" id="KW-0732">Signal</keyword>
<evidence type="ECO:0008006" key="4">
    <source>
        <dbReference type="Google" id="ProtNLM"/>
    </source>
</evidence>
<protein>
    <recommendedName>
        <fullName evidence="4">Effector protein</fullName>
    </recommendedName>
</protein>
<evidence type="ECO:0000256" key="1">
    <source>
        <dbReference type="SAM" id="SignalP"/>
    </source>
</evidence>
<organism evidence="2 3">
    <name type="scientific">Sporisorium reilianum f. sp. reilianum</name>
    <dbReference type="NCBI Taxonomy" id="72559"/>
    <lineage>
        <taxon>Eukaryota</taxon>
        <taxon>Fungi</taxon>
        <taxon>Dikarya</taxon>
        <taxon>Basidiomycota</taxon>
        <taxon>Ustilaginomycotina</taxon>
        <taxon>Ustilaginomycetes</taxon>
        <taxon>Ustilaginales</taxon>
        <taxon>Ustilaginaceae</taxon>
        <taxon>Sporisorium</taxon>
    </lineage>
</organism>
<gene>
    <name evidence="2" type="ORF">SRS1_12171</name>
</gene>
<evidence type="ECO:0000313" key="2">
    <source>
        <dbReference type="EMBL" id="SJX60948.1"/>
    </source>
</evidence>
<feature type="chain" id="PRO_5014770291" description="Effector protein" evidence="1">
    <location>
        <begin position="26"/>
        <end position="524"/>
    </location>
</feature>
<dbReference type="Proteomes" id="UP000239563">
    <property type="component" value="Chromosome II"/>
</dbReference>
<feature type="signal peptide" evidence="1">
    <location>
        <begin position="1"/>
        <end position="25"/>
    </location>
</feature>
<sequence>MKLSSSFAALSSVILIAICIGQAQADTVTTPLGLTQVDDKGVPITPLTYLNLAPASKELAGAAKKITTPPPLMHEKRLLPTDHLEPVVEQFTSQGISIKRESLLPSLPLLGSLDNEGDYSNVRKRLLDFVKSLEPGPGTEYLPENHQQLGAQHTVHPLNRRGEEPVDVNVLGQKLPKLELPAKLAGSKRGKSSGLNLMGYEIPLNEITLPGASKRDSSPVDLGLKADNKEGLHAVQALVETLVKTTTKRDDSPVDLGLKTGNQQDLDSIKSLLGGLVPAKREDEAPVKPLDLGLQTGNAQDMERAKSLLASLLGGTGKRDTISPDKIDLGSVQALGEAAAAQGAKSALPLAFAPVRQAASPAVQGIKAVNSICNAFGCYPAIESAVQGVKNDIPLPLPRSLGDKDVFANGLLHQGGQVNGIPVRKRADAVVETVLNTSDDARDAILRVKDAADNAAGAFVKNMYSKHGEVQQRDLNVPGFSLLPGTGPGAKAIADEIKEGAQEAVEFVGLPLPGVRRMERVRRK</sequence>
<dbReference type="AlphaFoldDB" id="A0A2N8U8E9"/>
<reference evidence="2 3" key="1">
    <citation type="submission" date="2017-02" db="EMBL/GenBank/DDBJ databases">
        <authorList>
            <person name="Peterson S.W."/>
        </authorList>
    </citation>
    <scope>NUCLEOTIDE SEQUENCE [LARGE SCALE GENOMIC DNA]</scope>
    <source>
        <strain evidence="2 3">SRS1_H2-8</strain>
    </source>
</reference>
<accession>A0A2N8U8E9</accession>